<dbReference type="AlphaFoldDB" id="A0AAE3HHA7"/>
<gene>
    <name evidence="4" type="ORF">J2T55_000231</name>
</gene>
<feature type="domain" description="BON" evidence="3">
    <location>
        <begin position="125"/>
        <end position="192"/>
    </location>
</feature>
<dbReference type="Pfam" id="PF04972">
    <property type="entry name" value="BON"/>
    <property type="match status" value="2"/>
</dbReference>
<evidence type="ECO:0000256" key="2">
    <source>
        <dbReference type="SAM" id="SignalP"/>
    </source>
</evidence>
<accession>A0AAE3HHA7</accession>
<dbReference type="InterPro" id="IPR051686">
    <property type="entry name" value="Lipoprotein_DolP"/>
</dbReference>
<comment type="caution">
    <text evidence="4">The sequence shown here is derived from an EMBL/GenBank/DDBJ whole genome shotgun (WGS) entry which is preliminary data.</text>
</comment>
<keyword evidence="1 2" id="KW-0732">Signal</keyword>
<dbReference type="Proteomes" id="UP001204445">
    <property type="component" value="Unassembled WGS sequence"/>
</dbReference>
<proteinExistence type="predicted"/>
<dbReference type="EMBL" id="JANUCT010000001">
    <property type="protein sequence ID" value="MCS3902239.1"/>
    <property type="molecule type" value="Genomic_DNA"/>
</dbReference>
<dbReference type="PROSITE" id="PS50914">
    <property type="entry name" value="BON"/>
    <property type="match status" value="2"/>
</dbReference>
<name>A0AAE3HHA7_9GAMM</name>
<evidence type="ECO:0000256" key="1">
    <source>
        <dbReference type="ARBA" id="ARBA00022729"/>
    </source>
</evidence>
<protein>
    <submittedName>
        <fullName evidence="4">Osmotically-inducible protein OsmY</fullName>
    </submittedName>
</protein>
<feature type="signal peptide" evidence="2">
    <location>
        <begin position="1"/>
        <end position="24"/>
    </location>
</feature>
<evidence type="ECO:0000313" key="5">
    <source>
        <dbReference type="Proteomes" id="UP001204445"/>
    </source>
</evidence>
<dbReference type="InterPro" id="IPR007055">
    <property type="entry name" value="BON_dom"/>
</dbReference>
<dbReference type="PROSITE" id="PS51257">
    <property type="entry name" value="PROKAR_LIPOPROTEIN"/>
    <property type="match status" value="1"/>
</dbReference>
<dbReference type="PANTHER" id="PTHR34606:SF4">
    <property type="entry name" value="OUTER MEMBRANE LIPOPROTEIN DOLP"/>
    <property type="match status" value="1"/>
</dbReference>
<keyword evidence="5" id="KW-1185">Reference proteome</keyword>
<organism evidence="4 5">
    <name type="scientific">Methylohalomonas lacus</name>
    <dbReference type="NCBI Taxonomy" id="398773"/>
    <lineage>
        <taxon>Bacteria</taxon>
        <taxon>Pseudomonadati</taxon>
        <taxon>Pseudomonadota</taxon>
        <taxon>Gammaproteobacteria</taxon>
        <taxon>Methylohalomonadales</taxon>
        <taxon>Methylohalomonadaceae</taxon>
        <taxon>Methylohalomonas</taxon>
    </lineage>
</organism>
<dbReference type="RefSeq" id="WP_259053687.1">
    <property type="nucleotide sequence ID" value="NZ_JANUCT010000001.1"/>
</dbReference>
<evidence type="ECO:0000259" key="3">
    <source>
        <dbReference type="PROSITE" id="PS50914"/>
    </source>
</evidence>
<feature type="domain" description="BON" evidence="3">
    <location>
        <begin position="47"/>
        <end position="116"/>
    </location>
</feature>
<dbReference type="SMART" id="SM00749">
    <property type="entry name" value="BON"/>
    <property type="match status" value="2"/>
</dbReference>
<sequence>MSSQLLKALTIVLLCSLISGCAAVAVGGAATGAAVAYDRRTTGTVMEDQAIEVKASRAFNADTELSDDAHINVTSYNTKVLMAGEAPTEELRDRAIEIVRNIPKVSRVYNEVIIASPSSFMSRSSDSMITTKVKAALFGEAGIESTHVKVVTERGIVYLMGLLTAEEGERAVERTRRVGGVQKVVKLFETYEDS</sequence>
<dbReference type="PANTHER" id="PTHR34606">
    <property type="entry name" value="BON DOMAIN-CONTAINING PROTEIN"/>
    <property type="match status" value="1"/>
</dbReference>
<evidence type="ECO:0000313" key="4">
    <source>
        <dbReference type="EMBL" id="MCS3902239.1"/>
    </source>
</evidence>
<reference evidence="4" key="1">
    <citation type="submission" date="2022-08" db="EMBL/GenBank/DDBJ databases">
        <title>Genomic Encyclopedia of Type Strains, Phase III (KMG-III): the genomes of soil and plant-associated and newly described type strains.</title>
        <authorList>
            <person name="Whitman W."/>
        </authorList>
    </citation>
    <scope>NUCLEOTIDE SEQUENCE</scope>
    <source>
        <strain evidence="4">HMT 1</strain>
    </source>
</reference>
<feature type="chain" id="PRO_5041958687" evidence="2">
    <location>
        <begin position="25"/>
        <end position="194"/>
    </location>
</feature>
<dbReference type="InterPro" id="IPR014004">
    <property type="entry name" value="Transpt-assoc_nodulatn_dom_bac"/>
</dbReference>